<dbReference type="SUPFAM" id="SSF49777">
    <property type="entry name" value="PEBP-like"/>
    <property type="match status" value="1"/>
</dbReference>
<comment type="function">
    <text evidence="3">Component of the mitochondrial ribosome (mitoribosome), a dedicated translation machinery responsible for the synthesis of mitochondrial genome-encoded proteins, including at least some of the essential transmembrane subunits of the mitochondrial respiratory chain. The mitoribosomes are attached to the mitochondrial inner membrane and translation products are cotranslationally integrated into the membrane.</text>
</comment>
<dbReference type="InterPro" id="IPR035810">
    <property type="entry name" value="PEBP_euk"/>
</dbReference>
<gene>
    <name evidence="6" type="ORF">GJ744_010119</name>
</gene>
<comment type="caution">
    <text evidence="6">The sequence shown here is derived from an EMBL/GenBank/DDBJ whole genome shotgun (WGS) entry which is preliminary data.</text>
</comment>
<evidence type="ECO:0000256" key="5">
    <source>
        <dbReference type="ARBA" id="ARBA00039444"/>
    </source>
</evidence>
<sequence>MARCGTPSKQLLQSLRRLSISPAANNRHEIARAFCTTICKCEEAPADVAPKPSFRRNPDPQLVSSRRLERRLMKANNPPIGSRRRRVALQGTSGIPFEQLPYQCFQEARKILIADREEKLKQIETDRARIIRLRDSDPALSGGEARKRQRLKDLIDKLEHLKILADINDPLVKRRFEDGLGDMNKPIYRYLAERKWREARRLILMQRITQMKVIPDVLPSFEPSVDVKLAFVPPITFSKRGLEYGDLSKGIRSGDFIYIQPGDFVDSQMSENPCWLNVQSFQRGEKLVSVVVVDSDVPDLRKDGFDYRCHFLAANIPINPTQRTINLSNLSKSEQLLLPWLPPHAQKGSPYHRLSVFVLQQKDNVPIDLSVASRHVKSEGFILRSFVDRHLLKPIGVHLFRTKWDAGMAEVMRRAGLEGADMELRRVKVEPLPYKRRNPPSFR</sequence>
<dbReference type="Pfam" id="PF01161">
    <property type="entry name" value="PBP"/>
    <property type="match status" value="1"/>
</dbReference>
<accession>A0A8H7AF63</accession>
<reference evidence="6" key="1">
    <citation type="submission" date="2020-02" db="EMBL/GenBank/DDBJ databases">
        <authorList>
            <person name="Palmer J.M."/>
        </authorList>
    </citation>
    <scope>NUCLEOTIDE SEQUENCE</scope>
    <source>
        <strain evidence="6">EPUS1.4</strain>
        <tissue evidence="6">Thallus</tissue>
    </source>
</reference>
<dbReference type="InterPro" id="IPR008914">
    <property type="entry name" value="PEBP"/>
</dbReference>
<dbReference type="Proteomes" id="UP000606974">
    <property type="component" value="Unassembled WGS sequence"/>
</dbReference>
<comment type="subcellular location">
    <subcellularLocation>
        <location evidence="1">Mitochondrion</location>
    </subcellularLocation>
</comment>
<dbReference type="PANTHER" id="PTHR11362:SF82">
    <property type="entry name" value="PHOSPHATIDYLETHANOLAMINE-BINDING PROTEIN 4"/>
    <property type="match status" value="1"/>
</dbReference>
<dbReference type="PANTHER" id="PTHR11362">
    <property type="entry name" value="PHOSPHATIDYLETHANOLAMINE-BINDING PROTEIN"/>
    <property type="match status" value="1"/>
</dbReference>
<keyword evidence="7" id="KW-1185">Reference proteome</keyword>
<evidence type="ECO:0000256" key="2">
    <source>
        <dbReference type="ARBA" id="ARBA00023128"/>
    </source>
</evidence>
<evidence type="ECO:0000313" key="7">
    <source>
        <dbReference type="Proteomes" id="UP000606974"/>
    </source>
</evidence>
<dbReference type="EMBL" id="JAACFV010000063">
    <property type="protein sequence ID" value="KAF7507818.1"/>
    <property type="molecule type" value="Genomic_DNA"/>
</dbReference>
<evidence type="ECO:0000256" key="3">
    <source>
        <dbReference type="ARBA" id="ARBA00037226"/>
    </source>
</evidence>
<evidence type="ECO:0000256" key="4">
    <source>
        <dbReference type="ARBA" id="ARBA00038016"/>
    </source>
</evidence>
<evidence type="ECO:0000256" key="1">
    <source>
        <dbReference type="ARBA" id="ARBA00004173"/>
    </source>
</evidence>
<keyword evidence="2" id="KW-0496">Mitochondrion</keyword>
<evidence type="ECO:0000313" key="6">
    <source>
        <dbReference type="EMBL" id="KAF7507818.1"/>
    </source>
</evidence>
<dbReference type="OrthoDB" id="2153661at2759"/>
<dbReference type="Gene3D" id="1.20.58.1180">
    <property type="match status" value="1"/>
</dbReference>
<proteinExistence type="inferred from homology"/>
<dbReference type="FunFam" id="1.20.58.1180:FF:000001">
    <property type="entry name" value="Mitochondrial large ribosomal subunit YmL35"/>
    <property type="match status" value="1"/>
</dbReference>
<dbReference type="FunFam" id="3.90.280.10:FF:000004">
    <property type="entry name" value="Mitochondrial large ribosomal subunit YmL35"/>
    <property type="match status" value="1"/>
</dbReference>
<protein>
    <recommendedName>
        <fullName evidence="5">Large ribosomal subunit protein mL38</fullName>
    </recommendedName>
</protein>
<dbReference type="InterPro" id="IPR036610">
    <property type="entry name" value="PEBP-like_sf"/>
</dbReference>
<dbReference type="GO" id="GO:0005739">
    <property type="term" value="C:mitochondrion"/>
    <property type="evidence" value="ECO:0007669"/>
    <property type="project" value="UniProtKB-SubCell"/>
</dbReference>
<name>A0A8H7AF63_9EURO</name>
<organism evidence="6 7">
    <name type="scientific">Endocarpon pusillum</name>
    <dbReference type="NCBI Taxonomy" id="364733"/>
    <lineage>
        <taxon>Eukaryota</taxon>
        <taxon>Fungi</taxon>
        <taxon>Dikarya</taxon>
        <taxon>Ascomycota</taxon>
        <taxon>Pezizomycotina</taxon>
        <taxon>Eurotiomycetes</taxon>
        <taxon>Chaetothyriomycetidae</taxon>
        <taxon>Verrucariales</taxon>
        <taxon>Verrucariaceae</taxon>
        <taxon>Endocarpon</taxon>
    </lineage>
</organism>
<dbReference type="Gene3D" id="3.90.280.10">
    <property type="entry name" value="PEBP-like"/>
    <property type="match status" value="1"/>
</dbReference>
<comment type="similarity">
    <text evidence="4">Belongs to the phosphatidylethanolamine-binding protein family. Mitochondrion-specific ribosomal protein mL38 subfamily.</text>
</comment>
<dbReference type="AlphaFoldDB" id="A0A8H7AF63"/>